<dbReference type="EC" id="1.18.1.2" evidence="2"/>
<dbReference type="GO" id="GO:0004324">
    <property type="term" value="F:ferredoxin-NADP+ reductase activity"/>
    <property type="evidence" value="ECO:0007669"/>
    <property type="project" value="UniProtKB-EC"/>
</dbReference>
<dbReference type="PANTHER" id="PTHR47878">
    <property type="entry name" value="OXIDOREDUCTASE FAD/NAD(P)-BINDING DOMAIN PROTEIN"/>
    <property type="match status" value="1"/>
</dbReference>
<evidence type="ECO:0000256" key="2">
    <source>
        <dbReference type="ARBA" id="ARBA00013223"/>
    </source>
</evidence>
<dbReference type="InterPro" id="IPR039261">
    <property type="entry name" value="FNR_nucleotide-bd"/>
</dbReference>
<organism evidence="6 7">
    <name type="scientific">Advenella faeciporci</name>
    <dbReference type="NCBI Taxonomy" id="797535"/>
    <lineage>
        <taxon>Bacteria</taxon>
        <taxon>Pseudomonadati</taxon>
        <taxon>Pseudomonadota</taxon>
        <taxon>Betaproteobacteria</taxon>
        <taxon>Burkholderiales</taxon>
        <taxon>Alcaligenaceae</taxon>
    </lineage>
</organism>
<dbReference type="InterPro" id="IPR017938">
    <property type="entry name" value="Riboflavin_synthase-like_b-brl"/>
</dbReference>
<dbReference type="GO" id="GO:0042167">
    <property type="term" value="P:heme catabolic process"/>
    <property type="evidence" value="ECO:0007669"/>
    <property type="project" value="TreeGrafter"/>
</dbReference>
<evidence type="ECO:0000259" key="5">
    <source>
        <dbReference type="PROSITE" id="PS51384"/>
    </source>
</evidence>
<reference evidence="6" key="2">
    <citation type="submission" date="2020-09" db="EMBL/GenBank/DDBJ databases">
        <authorList>
            <person name="Sun Q."/>
            <person name="Kim S."/>
        </authorList>
    </citation>
    <scope>NUCLEOTIDE SEQUENCE</scope>
    <source>
        <strain evidence="6">KCTC 23732</strain>
    </source>
</reference>
<dbReference type="SUPFAM" id="SSF63380">
    <property type="entry name" value="Riboflavin synthase domain-like"/>
    <property type="match status" value="1"/>
</dbReference>
<dbReference type="Gene3D" id="2.40.30.10">
    <property type="entry name" value="Translation factors"/>
    <property type="match status" value="1"/>
</dbReference>
<evidence type="ECO:0000256" key="4">
    <source>
        <dbReference type="ARBA" id="ARBA00047776"/>
    </source>
</evidence>
<comment type="similarity">
    <text evidence="1">Belongs to the ferredoxin--NADP reductase type 1 family.</text>
</comment>
<evidence type="ECO:0000256" key="1">
    <source>
        <dbReference type="ARBA" id="ARBA00008312"/>
    </source>
</evidence>
<evidence type="ECO:0000313" key="7">
    <source>
        <dbReference type="Proteomes" id="UP000608345"/>
    </source>
</evidence>
<dbReference type="SUPFAM" id="SSF52343">
    <property type="entry name" value="Ferredoxin reductase-like, C-terminal NADP-linked domain"/>
    <property type="match status" value="1"/>
</dbReference>
<proteinExistence type="inferred from homology"/>
<gene>
    <name evidence="6" type="ORF">GCM10011450_03450</name>
</gene>
<dbReference type="GO" id="GO:0000166">
    <property type="term" value="F:nucleotide binding"/>
    <property type="evidence" value="ECO:0007669"/>
    <property type="project" value="UniProtKB-KW"/>
</dbReference>
<protein>
    <recommendedName>
        <fullName evidence="2">ferredoxin--NADP(+) reductase</fullName>
        <ecNumber evidence="2">1.18.1.2</ecNumber>
    </recommendedName>
</protein>
<keyword evidence="7" id="KW-1185">Reference proteome</keyword>
<dbReference type="InterPro" id="IPR051930">
    <property type="entry name" value="FNR_type-1"/>
</dbReference>
<evidence type="ECO:0000313" key="6">
    <source>
        <dbReference type="EMBL" id="GGW76859.1"/>
    </source>
</evidence>
<reference evidence="6" key="1">
    <citation type="journal article" date="2014" name="Int. J. Syst. Evol. Microbiol.">
        <title>Complete genome sequence of Corynebacterium casei LMG S-19264T (=DSM 44701T), isolated from a smear-ripened cheese.</title>
        <authorList>
            <consortium name="US DOE Joint Genome Institute (JGI-PGF)"/>
            <person name="Walter F."/>
            <person name="Albersmeier A."/>
            <person name="Kalinowski J."/>
            <person name="Ruckert C."/>
        </authorList>
    </citation>
    <scope>NUCLEOTIDE SEQUENCE</scope>
    <source>
        <strain evidence="6">KCTC 23732</strain>
    </source>
</reference>
<accession>A0A918MUZ5</accession>
<keyword evidence="3" id="KW-0547">Nucleotide-binding</keyword>
<dbReference type="InterPro" id="IPR017927">
    <property type="entry name" value="FAD-bd_FR_type"/>
</dbReference>
<dbReference type="PROSITE" id="PS51384">
    <property type="entry name" value="FAD_FR"/>
    <property type="match status" value="1"/>
</dbReference>
<name>A0A918MUZ5_9BURK</name>
<dbReference type="RefSeq" id="WP_189383704.1">
    <property type="nucleotide sequence ID" value="NZ_BAABFY010000002.1"/>
</dbReference>
<evidence type="ECO:0000256" key="3">
    <source>
        <dbReference type="ARBA" id="ARBA00022741"/>
    </source>
</evidence>
<comment type="caution">
    <text evidence="6">The sequence shown here is derived from an EMBL/GenBank/DDBJ whole genome shotgun (WGS) entry which is preliminary data.</text>
</comment>
<dbReference type="PRINTS" id="PR00410">
    <property type="entry name" value="PHEHYDRXLASE"/>
</dbReference>
<dbReference type="Proteomes" id="UP000608345">
    <property type="component" value="Unassembled WGS sequence"/>
</dbReference>
<dbReference type="Gene3D" id="3.40.50.80">
    <property type="entry name" value="Nucleotide-binding domain of ferredoxin-NADP reductase (FNR) module"/>
    <property type="match status" value="1"/>
</dbReference>
<dbReference type="GO" id="GO:0034599">
    <property type="term" value="P:cellular response to oxidative stress"/>
    <property type="evidence" value="ECO:0007669"/>
    <property type="project" value="TreeGrafter"/>
</dbReference>
<dbReference type="EMBL" id="BMYS01000001">
    <property type="protein sequence ID" value="GGW76859.1"/>
    <property type="molecule type" value="Genomic_DNA"/>
</dbReference>
<feature type="domain" description="FAD-binding FR-type" evidence="5">
    <location>
        <begin position="4"/>
        <end position="110"/>
    </location>
</feature>
<dbReference type="AlphaFoldDB" id="A0A918MUZ5"/>
<dbReference type="Pfam" id="PF00175">
    <property type="entry name" value="NAD_binding_1"/>
    <property type="match status" value="1"/>
</dbReference>
<sequence length="256" mass="28793">MTDQKYTRETVTGMTEWVPGKLFSITTTRDSAFQFEPGQFARLGLPASNDHAAEPTIWRAYSMVSTPEDDFLSFYSIVVPEGEFSPRLAGLKTGDPVYIDKTAFGFLTIDRFPQGGNLWLLATGTGLSAYISMLNTPATWERFDKIILAHGVRTCEELTYQDEMAKWQQQFGDRFVYLPLPTREAYKNHPQERLTSLISNGKLEQLSGLKLDPETSRIMLCGNPEMLSEARKILGEKGFAAGRRGIPGNLAVENYW</sequence>
<dbReference type="InterPro" id="IPR033892">
    <property type="entry name" value="FNR_bac"/>
</dbReference>
<dbReference type="PANTHER" id="PTHR47878:SF2">
    <property type="entry name" value="OXIDOREDUCTASE FAD_NAD(P)-BINDING DOMAIN PROTEIN"/>
    <property type="match status" value="1"/>
</dbReference>
<comment type="catalytic activity">
    <reaction evidence="4">
        <text>2 reduced [2Fe-2S]-[ferredoxin] + NADP(+) + H(+) = 2 oxidized [2Fe-2S]-[ferredoxin] + NADPH</text>
        <dbReference type="Rhea" id="RHEA:20125"/>
        <dbReference type="Rhea" id="RHEA-COMP:10000"/>
        <dbReference type="Rhea" id="RHEA-COMP:10001"/>
        <dbReference type="ChEBI" id="CHEBI:15378"/>
        <dbReference type="ChEBI" id="CHEBI:33737"/>
        <dbReference type="ChEBI" id="CHEBI:33738"/>
        <dbReference type="ChEBI" id="CHEBI:57783"/>
        <dbReference type="ChEBI" id="CHEBI:58349"/>
        <dbReference type="EC" id="1.18.1.2"/>
    </reaction>
</comment>
<dbReference type="CDD" id="cd06195">
    <property type="entry name" value="FNR1"/>
    <property type="match status" value="1"/>
</dbReference>
<dbReference type="InterPro" id="IPR001433">
    <property type="entry name" value="OxRdtase_FAD/NAD-bd"/>
</dbReference>